<dbReference type="Pfam" id="PF18135">
    <property type="entry name" value="Type_ISP_C"/>
    <property type="match status" value="1"/>
</dbReference>
<feature type="domain" description="Type ISP restriction-modification enzyme LLaBIII C-terminal specificity" evidence="1">
    <location>
        <begin position="1"/>
        <end position="138"/>
    </location>
</feature>
<dbReference type="AlphaFoldDB" id="A1AY39"/>
<dbReference type="KEGG" id="pde:Pden_0066"/>
<dbReference type="HOGENOM" id="CLU_016993_0_1_5"/>
<evidence type="ECO:0000259" key="1">
    <source>
        <dbReference type="Pfam" id="PF18135"/>
    </source>
</evidence>
<sequence>MPRIPRVKAADDFWAFSKAGRVLAALHVNYEQVEPYPVTFIRGDTSLVPPPDPERFYRVEQMKFAGKRPKLDRSTVIYNASITISGIPLEAYDYVVNGKPALEWVMERQCVKTDKASGIVNDANRYAIETVGDPVYPLRLFQRIITVSLETMKIVKALPALGDLS</sequence>
<protein>
    <recommendedName>
        <fullName evidence="1">Type ISP restriction-modification enzyme LLaBIII C-terminal specificity domain-containing protein</fullName>
    </recommendedName>
</protein>
<dbReference type="EMBL" id="CP000489">
    <property type="protein sequence ID" value="ABL68183.1"/>
    <property type="molecule type" value="Genomic_DNA"/>
</dbReference>
<dbReference type="InterPro" id="IPR041635">
    <property type="entry name" value="Type_ISP_LLaBIII_C"/>
</dbReference>
<organism evidence="2 3">
    <name type="scientific">Paracoccus denitrificans (strain Pd 1222)</name>
    <dbReference type="NCBI Taxonomy" id="318586"/>
    <lineage>
        <taxon>Bacteria</taxon>
        <taxon>Pseudomonadati</taxon>
        <taxon>Pseudomonadota</taxon>
        <taxon>Alphaproteobacteria</taxon>
        <taxon>Rhodobacterales</taxon>
        <taxon>Paracoccaceae</taxon>
        <taxon>Paracoccus</taxon>
    </lineage>
</organism>
<dbReference type="eggNOG" id="COG0286">
    <property type="taxonomic scope" value="Bacteria"/>
</dbReference>
<name>A1AY39_PARDP</name>
<dbReference type="Proteomes" id="UP000000361">
    <property type="component" value="Chromosome 1"/>
</dbReference>
<proteinExistence type="predicted"/>
<evidence type="ECO:0000313" key="3">
    <source>
        <dbReference type="Proteomes" id="UP000000361"/>
    </source>
</evidence>
<reference evidence="3" key="1">
    <citation type="submission" date="2006-12" db="EMBL/GenBank/DDBJ databases">
        <title>Complete sequence of chromosome 1 of Paracoccus denitrificans PD1222.</title>
        <authorList>
            <person name="Copeland A."/>
            <person name="Lucas S."/>
            <person name="Lapidus A."/>
            <person name="Barry K."/>
            <person name="Detter J.C."/>
            <person name="Glavina del Rio T."/>
            <person name="Hammon N."/>
            <person name="Israni S."/>
            <person name="Dalin E."/>
            <person name="Tice H."/>
            <person name="Pitluck S."/>
            <person name="Munk A.C."/>
            <person name="Brettin T."/>
            <person name="Bruce D."/>
            <person name="Han C."/>
            <person name="Tapia R."/>
            <person name="Gilna P."/>
            <person name="Schmutz J."/>
            <person name="Larimer F."/>
            <person name="Land M."/>
            <person name="Hauser L."/>
            <person name="Kyrpides N."/>
            <person name="Lykidis A."/>
            <person name="Spiro S."/>
            <person name="Richardson D.J."/>
            <person name="Moir J.W.B."/>
            <person name="Ferguson S.J."/>
            <person name="van Spanning R.J.M."/>
            <person name="Richardson P."/>
        </authorList>
    </citation>
    <scope>NUCLEOTIDE SEQUENCE [LARGE SCALE GENOMIC DNA]</scope>
    <source>
        <strain evidence="3">Pd 1222</strain>
    </source>
</reference>
<accession>A1AY39</accession>
<gene>
    <name evidence="2" type="ordered locus">Pden_0066</name>
</gene>
<dbReference type="EnsemblBacteria" id="ABL68183">
    <property type="protein sequence ID" value="ABL68183"/>
    <property type="gene ID" value="Pden_0066"/>
</dbReference>
<keyword evidence="3" id="KW-1185">Reference proteome</keyword>
<evidence type="ECO:0000313" key="2">
    <source>
        <dbReference type="EMBL" id="ABL68183.1"/>
    </source>
</evidence>